<dbReference type="InterPro" id="IPR052336">
    <property type="entry name" value="MlaD_Phospholipid_Transporter"/>
</dbReference>
<organism evidence="4 5">
    <name type="scientific">Mycolicibacillus trivialis</name>
    <dbReference type="NCBI Taxonomy" id="1798"/>
    <lineage>
        <taxon>Bacteria</taxon>
        <taxon>Bacillati</taxon>
        <taxon>Actinomycetota</taxon>
        <taxon>Actinomycetes</taxon>
        <taxon>Mycobacteriales</taxon>
        <taxon>Mycobacteriaceae</taxon>
        <taxon>Mycolicibacillus</taxon>
    </lineage>
</organism>
<keyword evidence="2" id="KW-0812">Transmembrane</keyword>
<proteinExistence type="predicted"/>
<evidence type="ECO:0000313" key="4">
    <source>
        <dbReference type="EMBL" id="ORX07071.1"/>
    </source>
</evidence>
<dbReference type="AlphaFoldDB" id="A0A1X2EPE0"/>
<evidence type="ECO:0000313" key="5">
    <source>
        <dbReference type="Proteomes" id="UP000193090"/>
    </source>
</evidence>
<dbReference type="GO" id="GO:0005576">
    <property type="term" value="C:extracellular region"/>
    <property type="evidence" value="ECO:0007669"/>
    <property type="project" value="TreeGrafter"/>
</dbReference>
<keyword evidence="5" id="KW-1185">Reference proteome</keyword>
<dbReference type="EMBL" id="LQPZ01000013">
    <property type="protein sequence ID" value="ORX07071.1"/>
    <property type="molecule type" value="Genomic_DNA"/>
</dbReference>
<feature type="compositionally biased region" description="Low complexity" evidence="1">
    <location>
        <begin position="362"/>
        <end position="371"/>
    </location>
</feature>
<keyword evidence="2" id="KW-0472">Membrane</keyword>
<dbReference type="InterPro" id="IPR003399">
    <property type="entry name" value="Mce/MlaD"/>
</dbReference>
<feature type="region of interest" description="Disordered" evidence="1">
    <location>
        <begin position="355"/>
        <end position="409"/>
    </location>
</feature>
<name>A0A1X2EPE0_9MYCO</name>
<dbReference type="Proteomes" id="UP000193090">
    <property type="component" value="Unassembled WGS sequence"/>
</dbReference>
<comment type="caution">
    <text evidence="4">The sequence shown here is derived from an EMBL/GenBank/DDBJ whole genome shotgun (WGS) entry which is preliminary data.</text>
</comment>
<dbReference type="STRING" id="1798.AWC30_05645"/>
<reference evidence="4 5" key="1">
    <citation type="submission" date="2016-01" db="EMBL/GenBank/DDBJ databases">
        <title>The new phylogeny of the genus Mycobacterium.</title>
        <authorList>
            <person name="Tarcisio F."/>
            <person name="Conor M."/>
            <person name="Antonella G."/>
            <person name="Elisabetta G."/>
            <person name="Giulia F.S."/>
            <person name="Sara T."/>
            <person name="Anna F."/>
            <person name="Clotilde B."/>
            <person name="Roberto B."/>
            <person name="Veronica D.S."/>
            <person name="Fabio R."/>
            <person name="Monica P."/>
            <person name="Olivier J."/>
            <person name="Enrico T."/>
            <person name="Nicola S."/>
        </authorList>
    </citation>
    <scope>NUCLEOTIDE SEQUENCE [LARGE SCALE GENOMIC DNA]</scope>
    <source>
        <strain evidence="4 5">DSM 44153</strain>
    </source>
</reference>
<dbReference type="PANTHER" id="PTHR33371:SF16">
    <property type="entry name" value="MCE-FAMILY PROTEIN MCE3F"/>
    <property type="match status" value="1"/>
</dbReference>
<evidence type="ECO:0000259" key="3">
    <source>
        <dbReference type="Pfam" id="PF02470"/>
    </source>
</evidence>
<dbReference type="PANTHER" id="PTHR33371">
    <property type="entry name" value="INTERMEMBRANE PHOSPHOLIPID TRANSPORT SYSTEM BINDING PROTEIN MLAD-RELATED"/>
    <property type="match status" value="1"/>
</dbReference>
<feature type="transmembrane region" description="Helical" evidence="2">
    <location>
        <begin position="12"/>
        <end position="38"/>
    </location>
</feature>
<dbReference type="Pfam" id="PF02470">
    <property type="entry name" value="MlaD"/>
    <property type="match status" value="1"/>
</dbReference>
<feature type="domain" description="Mce/MlaD" evidence="3">
    <location>
        <begin position="46"/>
        <end position="118"/>
    </location>
</feature>
<accession>A0A1X2EPE0</accession>
<evidence type="ECO:0000256" key="1">
    <source>
        <dbReference type="SAM" id="MobiDB-lite"/>
    </source>
</evidence>
<keyword evidence="2" id="KW-1133">Transmembrane helix</keyword>
<evidence type="ECO:0000256" key="2">
    <source>
        <dbReference type="SAM" id="Phobius"/>
    </source>
</evidence>
<sequence length="409" mass="43878">MVDAILFVVRRRLLVSAVGLVVLLLVTFSYIAVGALGINPIASTMSVRIQLAESGGLLANQDVTVRGIPVGRVTAINLTDDGVEAVAAIDAATRIPRSSPVRVSGLSAAGEQYVDFRPTDGEGPFLTDGSVIDKAQTSVTVSLPQIIDDSRGALAQLDTDQLNTLFAELRVSRDGADKLAAIFDGASFLASTLDGVLPQTVSMLRTTRTVLNTAADLNDGLLRTSLNLQGILHGVEAMDGGFRQLVDRGSGQLQLIDAFIADNRENVVQLLGNLTSVSQLLYLRTPALADLWRPDRDSMVDRVSSVIHDNGIWAVADIYPRYSCDYGLPRRPPSQADFPEPYLYTYCDDPDPSVLIRGARNAPRPAGDDTAGPPPDYDPHATTDPTPNYPPYTIPTPYAGPEMPVWVPN</sequence>
<gene>
    <name evidence="4" type="ORF">AWC30_05645</name>
</gene>
<protein>
    <submittedName>
        <fullName evidence="4">Mammalian cell entry protein</fullName>
    </submittedName>
</protein>